<comment type="pathway">
    <text evidence="2">Carbohydrate metabolism; tricarboxylic acid cycle; isocitrate from oxaloacetate: step 2/2.</text>
</comment>
<name>A0A7T6AQA0_9BACT</name>
<evidence type="ECO:0000313" key="13">
    <source>
        <dbReference type="Proteomes" id="UP000596092"/>
    </source>
</evidence>
<dbReference type="Pfam" id="PF00330">
    <property type="entry name" value="Aconitase"/>
    <property type="match status" value="1"/>
</dbReference>
<evidence type="ECO:0000256" key="4">
    <source>
        <dbReference type="ARBA" id="ARBA00022723"/>
    </source>
</evidence>
<dbReference type="NCBIfam" id="TIGR01341">
    <property type="entry name" value="aconitase_1"/>
    <property type="match status" value="1"/>
</dbReference>
<dbReference type="NCBIfam" id="NF006757">
    <property type="entry name" value="PRK09277.1"/>
    <property type="match status" value="1"/>
</dbReference>
<dbReference type="PROSITE" id="PS00450">
    <property type="entry name" value="ACONITASE_1"/>
    <property type="match status" value="1"/>
</dbReference>
<keyword evidence="13" id="KW-1185">Reference proteome</keyword>
<dbReference type="PANTHER" id="PTHR11670">
    <property type="entry name" value="ACONITASE/IRON-RESPONSIVE ELEMENT FAMILY MEMBER"/>
    <property type="match status" value="1"/>
</dbReference>
<dbReference type="Gene3D" id="3.20.19.10">
    <property type="entry name" value="Aconitase, domain 4"/>
    <property type="match status" value="1"/>
</dbReference>
<dbReference type="InterPro" id="IPR044137">
    <property type="entry name" value="AcnA_IRP_Swivel"/>
</dbReference>
<dbReference type="InterPro" id="IPR015928">
    <property type="entry name" value="Aconitase/3IPM_dehydase_swvl"/>
</dbReference>
<dbReference type="InterPro" id="IPR001030">
    <property type="entry name" value="Acoase/IPM_deHydtase_lsu_aba"/>
</dbReference>
<dbReference type="GO" id="GO:0046872">
    <property type="term" value="F:metal ion binding"/>
    <property type="evidence" value="ECO:0007669"/>
    <property type="project" value="UniProtKB-KW"/>
</dbReference>
<gene>
    <name evidence="12" type="primary">acnA</name>
    <name evidence="12" type="ORF">HP555_05035</name>
</gene>
<comment type="catalytic activity">
    <reaction evidence="8 9">
        <text>citrate = D-threo-isocitrate</text>
        <dbReference type="Rhea" id="RHEA:10336"/>
        <dbReference type="ChEBI" id="CHEBI:15562"/>
        <dbReference type="ChEBI" id="CHEBI:16947"/>
        <dbReference type="EC" id="4.2.1.3"/>
    </reaction>
</comment>
<dbReference type="EMBL" id="CP054140">
    <property type="protein sequence ID" value="QQG65270.1"/>
    <property type="molecule type" value="Genomic_DNA"/>
</dbReference>
<dbReference type="Pfam" id="PF00694">
    <property type="entry name" value="Aconitase_C"/>
    <property type="match status" value="1"/>
</dbReference>
<dbReference type="PRINTS" id="PR00415">
    <property type="entry name" value="ACONITASE"/>
</dbReference>
<dbReference type="Gene3D" id="6.10.190.10">
    <property type="match status" value="1"/>
</dbReference>
<keyword evidence="9" id="KW-0004">4Fe-4S</keyword>
<evidence type="ECO:0000256" key="9">
    <source>
        <dbReference type="RuleBase" id="RU361275"/>
    </source>
</evidence>
<dbReference type="CDD" id="cd01586">
    <property type="entry name" value="AcnA_IRP"/>
    <property type="match status" value="1"/>
</dbReference>
<dbReference type="InterPro" id="IPR018136">
    <property type="entry name" value="Aconitase_4Fe-4S_BS"/>
</dbReference>
<evidence type="ECO:0000259" key="11">
    <source>
        <dbReference type="Pfam" id="PF00694"/>
    </source>
</evidence>
<dbReference type="SUPFAM" id="SSF53732">
    <property type="entry name" value="Aconitase iron-sulfur domain"/>
    <property type="match status" value="1"/>
</dbReference>
<evidence type="ECO:0000256" key="2">
    <source>
        <dbReference type="ARBA" id="ARBA00004717"/>
    </source>
</evidence>
<evidence type="ECO:0000256" key="6">
    <source>
        <dbReference type="ARBA" id="ARBA00023014"/>
    </source>
</evidence>
<keyword evidence="4" id="KW-0479">Metal-binding</keyword>
<dbReference type="RefSeq" id="WP_199264092.1">
    <property type="nucleotide sequence ID" value="NZ_CP054140.1"/>
</dbReference>
<keyword evidence="5 9" id="KW-0408">Iron</keyword>
<accession>A0A7T6AQA0</accession>
<dbReference type="GO" id="GO:0006099">
    <property type="term" value="P:tricarboxylic acid cycle"/>
    <property type="evidence" value="ECO:0007669"/>
    <property type="project" value="UniProtKB-UniPathway"/>
</dbReference>
<dbReference type="GO" id="GO:0003994">
    <property type="term" value="F:aconitate hydratase activity"/>
    <property type="evidence" value="ECO:0007669"/>
    <property type="project" value="UniProtKB-EC"/>
</dbReference>
<protein>
    <recommendedName>
        <fullName evidence="9">Aconitate hydratase</fullName>
        <shortName evidence="9">Aconitase</shortName>
        <ecNumber evidence="9">4.2.1.3</ecNumber>
    </recommendedName>
</protein>
<evidence type="ECO:0000256" key="7">
    <source>
        <dbReference type="ARBA" id="ARBA00023239"/>
    </source>
</evidence>
<dbReference type="InterPro" id="IPR036008">
    <property type="entry name" value="Aconitase_4Fe-4S_dom"/>
</dbReference>
<dbReference type="CDD" id="cd01580">
    <property type="entry name" value="AcnA_IRP_Swivel"/>
    <property type="match status" value="1"/>
</dbReference>
<organism evidence="12 13">
    <name type="scientific">Desulfobulbus oligotrophicus</name>
    <dbReference type="NCBI Taxonomy" id="1909699"/>
    <lineage>
        <taxon>Bacteria</taxon>
        <taxon>Pseudomonadati</taxon>
        <taxon>Thermodesulfobacteriota</taxon>
        <taxon>Desulfobulbia</taxon>
        <taxon>Desulfobulbales</taxon>
        <taxon>Desulfobulbaceae</taxon>
        <taxon>Desulfobulbus</taxon>
    </lineage>
</organism>
<feature type="domain" description="Aconitase A/isopropylmalate dehydratase small subunit swivel" evidence="11">
    <location>
        <begin position="687"/>
        <end position="813"/>
    </location>
</feature>
<comment type="function">
    <text evidence="9">Catalyzes the isomerization of citrate to isocitrate via cis-aconitate.</text>
</comment>
<evidence type="ECO:0000256" key="3">
    <source>
        <dbReference type="ARBA" id="ARBA00007185"/>
    </source>
</evidence>
<evidence type="ECO:0000256" key="8">
    <source>
        <dbReference type="ARBA" id="ARBA00023501"/>
    </source>
</evidence>
<dbReference type="SUPFAM" id="SSF52016">
    <property type="entry name" value="LeuD/IlvD-like"/>
    <property type="match status" value="1"/>
</dbReference>
<evidence type="ECO:0000313" key="12">
    <source>
        <dbReference type="EMBL" id="QQG65270.1"/>
    </source>
</evidence>
<dbReference type="GO" id="GO:0051539">
    <property type="term" value="F:4 iron, 4 sulfur cluster binding"/>
    <property type="evidence" value="ECO:0007669"/>
    <property type="project" value="UniProtKB-KW"/>
</dbReference>
<dbReference type="InterPro" id="IPR000573">
    <property type="entry name" value="AconitaseA/IPMdHydase_ssu_swvl"/>
</dbReference>
<reference evidence="12 13" key="1">
    <citation type="submission" date="2020-05" db="EMBL/GenBank/DDBJ databases">
        <title>Complete genome of Desulfobulbus oligotrophicus.</title>
        <authorList>
            <person name="Podar M."/>
        </authorList>
    </citation>
    <scope>NUCLEOTIDE SEQUENCE [LARGE SCALE GENOMIC DNA]</scope>
    <source>
        <strain evidence="12 13">Prop6</strain>
    </source>
</reference>
<dbReference type="EC" id="4.2.1.3" evidence="9"/>
<feature type="domain" description="Aconitase/3-isopropylmalate dehydratase large subunit alpha/beta/alpha" evidence="10">
    <location>
        <begin position="72"/>
        <end position="557"/>
    </location>
</feature>
<dbReference type="InterPro" id="IPR006249">
    <property type="entry name" value="Aconitase/IRP2"/>
</dbReference>
<dbReference type="Proteomes" id="UP000596092">
    <property type="component" value="Chromosome"/>
</dbReference>
<evidence type="ECO:0000259" key="10">
    <source>
        <dbReference type="Pfam" id="PF00330"/>
    </source>
</evidence>
<comment type="similarity">
    <text evidence="3 9">Belongs to the aconitase/IPM isomerase family.</text>
</comment>
<dbReference type="KEGG" id="dog:HP555_05035"/>
<keyword evidence="7 9" id="KW-0456">Lyase</keyword>
<dbReference type="AlphaFoldDB" id="A0A7T6AQA0"/>
<dbReference type="UniPathway" id="UPA00223">
    <property type="reaction ID" value="UER00718"/>
</dbReference>
<dbReference type="PROSITE" id="PS01244">
    <property type="entry name" value="ACONITASE_2"/>
    <property type="match status" value="1"/>
</dbReference>
<evidence type="ECO:0000256" key="1">
    <source>
        <dbReference type="ARBA" id="ARBA00001966"/>
    </source>
</evidence>
<proteinExistence type="inferred from homology"/>
<dbReference type="FunFam" id="3.20.19.10:FF:000001">
    <property type="entry name" value="Aconitate hydratase"/>
    <property type="match status" value="1"/>
</dbReference>
<sequence>MTTQHQKLFPQATLHANGKDYTIFPVRQTLAELAAGSLERLPYSLRLLLENLLRQASRGLAHAADIETLARWQPEAVPDAAIPFMPTRVILQDFTGVPVLVDLAAMRSALARHGGDPAAMNPLIPVDLIIDHSVQVDRAADPEALKINVQLEMVRNRERYTMLHWGQQAFKHFRVVPPGSGIVHQVNLEFLASVVTCSEQNRADVLCPDSVLGTDSHTTMINGLGVMGWGVGGIEAEAVLLGQPYPLQIPAVVGVRLSGSLRPDTTATDLVLTITGFLRSKGVVGRFVEFFGPGLAGLSLPDRATIANMAPEYGATMGFFPVDAETLHYLRASGRSEAQVELIEQYCRKQGFFFTPNSPEPQYSVVYHLNLEDVTPSLAGPRRPQDRLSPAEVQDDFNRQFTPLPVKNTSVDTVDQLTNGSVVIAAITSCTNTSNPDVMIGAGLLARKARARGLTCKPWVKTSLAPGSRVVTRYLEQSGLLPDLEALGFYVVGYGCTTCIGNSGPLDESISTAITRHDLTVAAVLSGNRNFEARIHPQVRANYLASPLLVVAYALAGTVLIDLDTTPLGTDQQGQPVYLRDIWPSKEEIRATVQQYLQPELFTSTYASVFTGDQQWRDLAKEKSTLYPWDPDSTYIREPPFFHDLSLQPPPAADIIDARILALFGDSVTTDHISPAGSIGPQTPAGLYLQQLGVPPAEFNSYGSRRGNHEVMMRGTFANIRIRNHMVHREGGWTRLWPEGVEMSIYEAALQYQKHQTPLVVFAGHDYGTGSSRDWAAKGTMLLGVRAVIAASFERIHRSNLVGMGVLPLEFPEGVNIQTLHLDGSERISLIGLTGTLEPGGQILLRIDRPDGSSETGPLRLRLDNAVEIDYYRQGGILHKVLRQQLQSQ</sequence>
<dbReference type="InterPro" id="IPR015931">
    <property type="entry name" value="Acnase/IPM_dHydase_lsu_aba_1/3"/>
</dbReference>
<dbReference type="Gene3D" id="3.30.499.10">
    <property type="entry name" value="Aconitase, domain 3"/>
    <property type="match status" value="2"/>
</dbReference>
<evidence type="ECO:0000256" key="5">
    <source>
        <dbReference type="ARBA" id="ARBA00023004"/>
    </source>
</evidence>
<comment type="cofactor">
    <cofactor evidence="1">
        <name>[4Fe-4S] cluster</name>
        <dbReference type="ChEBI" id="CHEBI:49883"/>
    </cofactor>
</comment>
<keyword evidence="6 9" id="KW-0411">Iron-sulfur</keyword>
<dbReference type="NCBIfam" id="NF009520">
    <property type="entry name" value="PRK12881.1"/>
    <property type="match status" value="1"/>
</dbReference>